<keyword evidence="2 4" id="KW-0408">Iron</keyword>
<dbReference type="InterPro" id="IPR000358">
    <property type="entry name" value="RNR_small_fam"/>
</dbReference>
<feature type="active site" evidence="3">
    <location>
        <position position="97"/>
    </location>
</feature>
<keyword evidence="2 4" id="KW-0479">Metal-binding</keyword>
<accession>A0A3N8QQV6</accession>
<feature type="binding site" evidence="4">
    <location>
        <position position="90"/>
    </location>
    <ligand>
        <name>Fe cation</name>
        <dbReference type="ChEBI" id="CHEBI:24875"/>
        <label>2</label>
    </ligand>
</feature>
<protein>
    <recommendedName>
        <fullName evidence="2">Ribonucleoside-diphosphate reductase subunit beta</fullName>
        <ecNumber evidence="2">1.17.4.1</ecNumber>
    </recommendedName>
</protein>
<feature type="transmembrane region" description="Helical" evidence="5">
    <location>
        <begin position="148"/>
        <end position="169"/>
    </location>
</feature>
<keyword evidence="5" id="KW-1133">Transmembrane helix</keyword>
<comment type="cofactor">
    <cofactor evidence="2 4">
        <name>Fe cation</name>
        <dbReference type="ChEBI" id="CHEBI:24875"/>
    </cofactor>
    <text evidence="2 4">Binds 2 iron ions per subunit.</text>
</comment>
<dbReference type="GO" id="GO:0046872">
    <property type="term" value="F:metal ion binding"/>
    <property type="evidence" value="ECO:0007669"/>
    <property type="project" value="UniProtKB-KW"/>
</dbReference>
<organism evidence="6 7">
    <name type="scientific">Burkholderia contaminans</name>
    <dbReference type="NCBI Taxonomy" id="488447"/>
    <lineage>
        <taxon>Bacteria</taxon>
        <taxon>Pseudomonadati</taxon>
        <taxon>Pseudomonadota</taxon>
        <taxon>Betaproteobacteria</taxon>
        <taxon>Burkholderiales</taxon>
        <taxon>Burkholderiaceae</taxon>
        <taxon>Burkholderia</taxon>
        <taxon>Burkholderia cepacia complex</taxon>
    </lineage>
</organism>
<dbReference type="Gene3D" id="1.10.620.20">
    <property type="entry name" value="Ribonucleotide Reductase, subunit A"/>
    <property type="match status" value="1"/>
</dbReference>
<proteinExistence type="inferred from homology"/>
<evidence type="ECO:0000256" key="3">
    <source>
        <dbReference type="PIRSR" id="PIRSR000355-1"/>
    </source>
</evidence>
<feature type="binding site" evidence="4">
    <location>
        <position position="93"/>
    </location>
    <ligand>
        <name>Fe cation</name>
        <dbReference type="ChEBI" id="CHEBI:24875"/>
        <label>1</label>
    </ligand>
</feature>
<comment type="catalytic activity">
    <reaction evidence="2">
        <text>a 2'-deoxyribonucleoside 5'-diphosphate + [thioredoxin]-disulfide + H2O = a ribonucleoside 5'-diphosphate + [thioredoxin]-dithiol</text>
        <dbReference type="Rhea" id="RHEA:23252"/>
        <dbReference type="Rhea" id="RHEA-COMP:10698"/>
        <dbReference type="Rhea" id="RHEA-COMP:10700"/>
        <dbReference type="ChEBI" id="CHEBI:15377"/>
        <dbReference type="ChEBI" id="CHEBI:29950"/>
        <dbReference type="ChEBI" id="CHEBI:50058"/>
        <dbReference type="ChEBI" id="CHEBI:57930"/>
        <dbReference type="ChEBI" id="CHEBI:73316"/>
        <dbReference type="EC" id="1.17.4.1"/>
    </reaction>
</comment>
<gene>
    <name evidence="6" type="ORF">DF037_20670</name>
</gene>
<dbReference type="EMBL" id="QTQX01000013">
    <property type="protein sequence ID" value="RQT26192.1"/>
    <property type="molecule type" value="Genomic_DNA"/>
</dbReference>
<keyword evidence="2" id="KW-0560">Oxidoreductase</keyword>
<evidence type="ECO:0000256" key="4">
    <source>
        <dbReference type="PIRSR" id="PIRSR000355-2"/>
    </source>
</evidence>
<evidence type="ECO:0000256" key="5">
    <source>
        <dbReference type="SAM" id="Phobius"/>
    </source>
</evidence>
<dbReference type="InterPro" id="IPR033909">
    <property type="entry name" value="RNR_small"/>
</dbReference>
<keyword evidence="2" id="KW-0215">Deoxyribonucleotide synthesis</keyword>
<evidence type="ECO:0000256" key="1">
    <source>
        <dbReference type="ARBA" id="ARBA00009303"/>
    </source>
</evidence>
<evidence type="ECO:0000256" key="2">
    <source>
        <dbReference type="PIRNR" id="PIRNR000355"/>
    </source>
</evidence>
<keyword evidence="5" id="KW-0472">Membrane</keyword>
<comment type="function">
    <text evidence="2">Provides the precursors necessary for DNA synthesis. Catalyzes the biosynthesis of deoxyribonucleotides from the corresponding ribonucleotides.</text>
</comment>
<dbReference type="PANTHER" id="PTHR23409:SF18">
    <property type="entry name" value="RIBONUCLEOSIDE-DIPHOSPHATE REDUCTASE SUBUNIT M2"/>
    <property type="match status" value="1"/>
</dbReference>
<sequence length="309" mass="35126">MAISPAKHKWARDLWRKMKANNWDLHETDLTDDGPCYRNRLTEGERFAYDSALSFASNLDGIQLHNLANIEACITSPEVEMCIKRQMYEEALHVDAYSEMVETVSADPMSVYMRFERDGMLAAKNEHILRQARILAGEKTPAQFARSIVANVALEGIYFYSAFLVFYALARNGKMIGSADSVKLIHRDERTHLDLFAKMHETMKQERPELYDTQFYRDAELLLRDAVELESKWGAYITSKGVLGLTAPIVAGFLQDRANECAKLIGMPELYPGVKTPVPWFVPFSQGEEVNFFEGKVADYAVGTLTDWD</sequence>
<feature type="binding site" evidence="4">
    <location>
        <position position="155"/>
    </location>
    <ligand>
        <name>Fe cation</name>
        <dbReference type="ChEBI" id="CHEBI:24875"/>
        <label>2</label>
    </ligand>
</feature>
<dbReference type="EC" id="1.17.4.1" evidence="2"/>
<name>A0A3N8QQV6_9BURK</name>
<dbReference type="PIRSF" id="PIRSF000355">
    <property type="entry name" value="NrdB"/>
    <property type="match status" value="1"/>
</dbReference>
<evidence type="ECO:0000313" key="7">
    <source>
        <dbReference type="Proteomes" id="UP000269271"/>
    </source>
</evidence>
<dbReference type="SUPFAM" id="SSF47240">
    <property type="entry name" value="Ferritin-like"/>
    <property type="match status" value="1"/>
</dbReference>
<evidence type="ECO:0000313" key="6">
    <source>
        <dbReference type="EMBL" id="RQT26192.1"/>
    </source>
</evidence>
<feature type="binding site" evidence="4">
    <location>
        <position position="189"/>
    </location>
    <ligand>
        <name>Fe cation</name>
        <dbReference type="ChEBI" id="CHEBI:24875"/>
        <label>2</label>
    </ligand>
</feature>
<dbReference type="InterPro" id="IPR012348">
    <property type="entry name" value="RNR-like"/>
</dbReference>
<dbReference type="AlphaFoldDB" id="A0A3N8QQV6"/>
<feature type="binding site" evidence="4">
    <location>
        <position position="192"/>
    </location>
    <ligand>
        <name>Fe cation</name>
        <dbReference type="ChEBI" id="CHEBI:24875"/>
        <label>2</label>
    </ligand>
</feature>
<reference evidence="6 7" key="1">
    <citation type="submission" date="2018-08" db="EMBL/GenBank/DDBJ databases">
        <title>Comparative analysis of Burkholderia isolates from Puerto Rico.</title>
        <authorList>
            <person name="Hall C."/>
            <person name="Sahl J."/>
            <person name="Wagner D."/>
        </authorList>
    </citation>
    <scope>NUCLEOTIDE SEQUENCE [LARGE SCALE GENOMIC DNA]</scope>
    <source>
        <strain evidence="6 7">Bp9001</strain>
    </source>
</reference>
<dbReference type="GO" id="GO:0009263">
    <property type="term" value="P:deoxyribonucleotide biosynthetic process"/>
    <property type="evidence" value="ECO:0007669"/>
    <property type="project" value="UniProtKB-KW"/>
</dbReference>
<dbReference type="InterPro" id="IPR009078">
    <property type="entry name" value="Ferritin-like_SF"/>
</dbReference>
<dbReference type="UniPathway" id="UPA00326"/>
<comment type="caution">
    <text evidence="6">The sequence shown here is derived from an EMBL/GenBank/DDBJ whole genome shotgun (WGS) entry which is preliminary data.</text>
</comment>
<comment type="similarity">
    <text evidence="1 2">Belongs to the ribonucleoside diphosphate reductase small chain family.</text>
</comment>
<keyword evidence="5" id="KW-0812">Transmembrane</keyword>
<dbReference type="PANTHER" id="PTHR23409">
    <property type="entry name" value="RIBONUCLEOSIDE-DIPHOSPHATE REDUCTASE SMALL CHAIN"/>
    <property type="match status" value="1"/>
</dbReference>
<dbReference type="CDD" id="cd01049">
    <property type="entry name" value="RNRR2"/>
    <property type="match status" value="1"/>
</dbReference>
<dbReference type="Pfam" id="PF00268">
    <property type="entry name" value="Ribonuc_red_sm"/>
    <property type="match status" value="1"/>
</dbReference>
<feature type="binding site" evidence="4">
    <location>
        <position position="60"/>
    </location>
    <ligand>
        <name>Fe cation</name>
        <dbReference type="ChEBI" id="CHEBI:24875"/>
        <label>1</label>
    </ligand>
</feature>
<feature type="binding site" evidence="4">
    <location>
        <position position="90"/>
    </location>
    <ligand>
        <name>Fe cation</name>
        <dbReference type="ChEBI" id="CHEBI:24875"/>
        <label>1</label>
    </ligand>
</feature>
<dbReference type="Proteomes" id="UP000269271">
    <property type="component" value="Unassembled WGS sequence"/>
</dbReference>
<dbReference type="GO" id="GO:0004748">
    <property type="term" value="F:ribonucleoside-diphosphate reductase activity, thioredoxin disulfide as acceptor"/>
    <property type="evidence" value="ECO:0007669"/>
    <property type="project" value="UniProtKB-EC"/>
</dbReference>